<comment type="subcellular location">
    <subcellularLocation>
        <location evidence="7">Cell inner membrane</location>
        <topology evidence="7">Single-pass type II membrane protein</topology>
    </subcellularLocation>
    <text evidence="7">Localizes to the division septum.</text>
</comment>
<evidence type="ECO:0000256" key="5">
    <source>
        <dbReference type="ARBA" id="ARBA00023136"/>
    </source>
</evidence>
<evidence type="ECO:0000313" key="11">
    <source>
        <dbReference type="Proteomes" id="UP000252357"/>
    </source>
</evidence>
<keyword evidence="7" id="KW-0997">Cell inner membrane</keyword>
<comment type="caution">
    <text evidence="10">The sequence shown here is derived from an EMBL/GenBank/DDBJ whole genome shotgun (WGS) entry which is preliminary data.</text>
</comment>
<dbReference type="EMBL" id="QPGB01000001">
    <property type="protein sequence ID" value="RCS59448.1"/>
    <property type="molecule type" value="Genomic_DNA"/>
</dbReference>
<dbReference type="Proteomes" id="UP000252357">
    <property type="component" value="Unassembled WGS sequence"/>
</dbReference>
<dbReference type="HAMAP" id="MF_00599">
    <property type="entry name" value="FtsB"/>
    <property type="match status" value="1"/>
</dbReference>
<dbReference type="InterPro" id="IPR023081">
    <property type="entry name" value="Cell_div_FtsB"/>
</dbReference>
<feature type="coiled-coil region" evidence="7">
    <location>
        <begin position="29"/>
        <end position="56"/>
    </location>
</feature>
<evidence type="ECO:0000313" key="10">
    <source>
        <dbReference type="EMBL" id="RCS59448.1"/>
    </source>
</evidence>
<dbReference type="AlphaFoldDB" id="A0A368L6Y1"/>
<sequence>MRAITYILITLLVLIQYPLWFGKGGWLKVWDMERKVEQQKNKNMELANRNAALEGEVKDLRTGTEAIEERARFELGMVKPDEIFVQVIPKSSPPPAAAAPSVSNTRHTRP</sequence>
<evidence type="ECO:0000256" key="8">
    <source>
        <dbReference type="SAM" id="MobiDB-lite"/>
    </source>
</evidence>
<organism evidence="10 11">
    <name type="scientific">Parvibium lacunae</name>
    <dbReference type="NCBI Taxonomy" id="1888893"/>
    <lineage>
        <taxon>Bacteria</taxon>
        <taxon>Pseudomonadati</taxon>
        <taxon>Pseudomonadota</taxon>
        <taxon>Betaproteobacteria</taxon>
        <taxon>Burkholderiales</taxon>
        <taxon>Alcaligenaceae</taxon>
        <taxon>Parvibium</taxon>
    </lineage>
</organism>
<comment type="similarity">
    <text evidence="7">Belongs to the FtsB family.</text>
</comment>
<feature type="topological domain" description="Periplasmic" evidence="7">
    <location>
        <begin position="22"/>
        <end position="110"/>
    </location>
</feature>
<dbReference type="OrthoDB" id="7061211at2"/>
<evidence type="ECO:0000256" key="3">
    <source>
        <dbReference type="ARBA" id="ARBA00022692"/>
    </source>
</evidence>
<dbReference type="NCBIfam" id="NF002058">
    <property type="entry name" value="PRK00888.1"/>
    <property type="match status" value="1"/>
</dbReference>
<dbReference type="RefSeq" id="WP_114401599.1">
    <property type="nucleotide sequence ID" value="NZ_QPGB01000001.1"/>
</dbReference>
<feature type="region of interest" description="Disordered" evidence="8">
    <location>
        <begin position="89"/>
        <end position="110"/>
    </location>
</feature>
<protein>
    <recommendedName>
        <fullName evidence="7">Cell division protein FtsB</fullName>
    </recommendedName>
</protein>
<evidence type="ECO:0000256" key="9">
    <source>
        <dbReference type="SAM" id="Phobius"/>
    </source>
</evidence>
<evidence type="ECO:0000256" key="7">
    <source>
        <dbReference type="HAMAP-Rule" id="MF_00599"/>
    </source>
</evidence>
<keyword evidence="7" id="KW-0175">Coiled coil</keyword>
<comment type="subunit">
    <text evidence="7">Part of a complex composed of FtsB, FtsL and FtsQ.</text>
</comment>
<dbReference type="GO" id="GO:0030428">
    <property type="term" value="C:cell septum"/>
    <property type="evidence" value="ECO:0007669"/>
    <property type="project" value="TreeGrafter"/>
</dbReference>
<dbReference type="PANTHER" id="PTHR37485">
    <property type="entry name" value="CELL DIVISION PROTEIN FTSB"/>
    <property type="match status" value="1"/>
</dbReference>
<keyword evidence="6 7" id="KW-0131">Cell cycle</keyword>
<dbReference type="GO" id="GO:0032153">
    <property type="term" value="C:cell division site"/>
    <property type="evidence" value="ECO:0007669"/>
    <property type="project" value="UniProtKB-UniRule"/>
</dbReference>
<name>A0A368L6Y1_9BURK</name>
<comment type="function">
    <text evidence="7">Essential cell division protein. May link together the upstream cell division proteins, which are predominantly cytoplasmic, with the downstream cell division proteins, which are predominantly periplasmic.</text>
</comment>
<feature type="topological domain" description="Cytoplasmic" evidence="7">
    <location>
        <begin position="1"/>
        <end position="3"/>
    </location>
</feature>
<feature type="transmembrane region" description="Helical" evidence="9">
    <location>
        <begin position="6"/>
        <end position="26"/>
    </location>
</feature>
<gene>
    <name evidence="7" type="primary">ftsB</name>
    <name evidence="10" type="ORF">DU000_01585</name>
</gene>
<reference evidence="10 11" key="1">
    <citation type="journal article" date="2018" name="Int. J. Syst. Evol. Microbiol.">
        <title>Parvibium lacunae gen. nov., sp. nov., a new member of the family Alcaligenaceae isolated from a freshwater pond.</title>
        <authorList>
            <person name="Chen W.M."/>
            <person name="Xie P.B."/>
            <person name="Hsu M.Y."/>
            <person name="Sheu S.Y."/>
        </authorList>
    </citation>
    <scope>NUCLEOTIDE SEQUENCE [LARGE SCALE GENOMIC DNA]</scope>
    <source>
        <strain evidence="10 11">KMB9</strain>
    </source>
</reference>
<dbReference type="PANTHER" id="PTHR37485:SF1">
    <property type="entry name" value="CELL DIVISION PROTEIN FTSB"/>
    <property type="match status" value="1"/>
</dbReference>
<keyword evidence="2 7" id="KW-0132">Cell division</keyword>
<keyword evidence="4 7" id="KW-1133">Transmembrane helix</keyword>
<evidence type="ECO:0000256" key="4">
    <source>
        <dbReference type="ARBA" id="ARBA00022989"/>
    </source>
</evidence>
<evidence type="ECO:0000256" key="1">
    <source>
        <dbReference type="ARBA" id="ARBA00022475"/>
    </source>
</evidence>
<dbReference type="GO" id="GO:0005886">
    <property type="term" value="C:plasma membrane"/>
    <property type="evidence" value="ECO:0007669"/>
    <property type="project" value="UniProtKB-SubCell"/>
</dbReference>
<evidence type="ECO:0000256" key="2">
    <source>
        <dbReference type="ARBA" id="ARBA00022618"/>
    </source>
</evidence>
<keyword evidence="1 7" id="KW-1003">Cell membrane</keyword>
<keyword evidence="3 7" id="KW-0812">Transmembrane</keyword>
<evidence type="ECO:0000256" key="6">
    <source>
        <dbReference type="ARBA" id="ARBA00023306"/>
    </source>
</evidence>
<keyword evidence="5 7" id="KW-0472">Membrane</keyword>
<accession>A0A368L6Y1</accession>
<proteinExistence type="inferred from homology"/>
<dbReference type="Pfam" id="PF04977">
    <property type="entry name" value="DivIC"/>
    <property type="match status" value="1"/>
</dbReference>
<dbReference type="InterPro" id="IPR007060">
    <property type="entry name" value="FtsL/DivIC"/>
</dbReference>
<keyword evidence="11" id="KW-1185">Reference proteome</keyword>
<dbReference type="GO" id="GO:0043093">
    <property type="term" value="P:FtsZ-dependent cytokinesis"/>
    <property type="evidence" value="ECO:0007669"/>
    <property type="project" value="UniProtKB-UniRule"/>
</dbReference>